<organism evidence="1 2">
    <name type="scientific">Mangrovibacterium diazotrophicum</name>
    <dbReference type="NCBI Taxonomy" id="1261403"/>
    <lineage>
        <taxon>Bacteria</taxon>
        <taxon>Pseudomonadati</taxon>
        <taxon>Bacteroidota</taxon>
        <taxon>Bacteroidia</taxon>
        <taxon>Marinilabiliales</taxon>
        <taxon>Prolixibacteraceae</taxon>
        <taxon>Mangrovibacterium</taxon>
    </lineage>
</organism>
<comment type="caution">
    <text evidence="1">The sequence shown here is derived from an EMBL/GenBank/DDBJ whole genome shotgun (WGS) entry which is preliminary data.</text>
</comment>
<dbReference type="EMBL" id="RAPN01000004">
    <property type="protein sequence ID" value="RKD86306.1"/>
    <property type="molecule type" value="Genomic_DNA"/>
</dbReference>
<accession>A0A419VW57</accession>
<gene>
    <name evidence="1" type="ORF">BC643_3997</name>
</gene>
<dbReference type="AlphaFoldDB" id="A0A419VW57"/>
<name>A0A419VW57_9BACT</name>
<evidence type="ECO:0000313" key="1">
    <source>
        <dbReference type="EMBL" id="RKD86306.1"/>
    </source>
</evidence>
<reference evidence="1 2" key="1">
    <citation type="submission" date="2018-09" db="EMBL/GenBank/DDBJ databases">
        <title>Genomic Encyclopedia of Archaeal and Bacterial Type Strains, Phase II (KMG-II): from individual species to whole genera.</title>
        <authorList>
            <person name="Goeker M."/>
        </authorList>
    </citation>
    <scope>NUCLEOTIDE SEQUENCE [LARGE SCALE GENOMIC DNA]</scope>
    <source>
        <strain evidence="1 2">DSM 27148</strain>
    </source>
</reference>
<proteinExistence type="predicted"/>
<protein>
    <submittedName>
        <fullName evidence="1">Uncharacterized protein</fullName>
    </submittedName>
</protein>
<sequence>MRNRPKLNNQRDDIIIGFYIDELGEKKPFSDVIQNNDSLFSPMNSDSIYVIRNGKKRGYKLFLNFGKF</sequence>
<keyword evidence="2" id="KW-1185">Reference proteome</keyword>
<evidence type="ECO:0000313" key="2">
    <source>
        <dbReference type="Proteomes" id="UP000283387"/>
    </source>
</evidence>
<dbReference type="Proteomes" id="UP000283387">
    <property type="component" value="Unassembled WGS sequence"/>
</dbReference>